<organism evidence="1 2">
    <name type="scientific">Vanilla planifolia</name>
    <name type="common">Vanilla</name>
    <dbReference type="NCBI Taxonomy" id="51239"/>
    <lineage>
        <taxon>Eukaryota</taxon>
        <taxon>Viridiplantae</taxon>
        <taxon>Streptophyta</taxon>
        <taxon>Embryophyta</taxon>
        <taxon>Tracheophyta</taxon>
        <taxon>Spermatophyta</taxon>
        <taxon>Magnoliopsida</taxon>
        <taxon>Liliopsida</taxon>
        <taxon>Asparagales</taxon>
        <taxon>Orchidaceae</taxon>
        <taxon>Vanilloideae</taxon>
        <taxon>Vanilleae</taxon>
        <taxon>Vanilla</taxon>
    </lineage>
</organism>
<dbReference type="OrthoDB" id="755325at2759"/>
<gene>
    <name evidence="1" type="ORF">HPP92_009748</name>
</gene>
<accession>A0A835RB66</accession>
<reference evidence="1 2" key="1">
    <citation type="journal article" date="2020" name="Nat. Food">
        <title>A phased Vanilla planifolia genome enables genetic improvement of flavour and production.</title>
        <authorList>
            <person name="Hasing T."/>
            <person name="Tang H."/>
            <person name="Brym M."/>
            <person name="Khazi F."/>
            <person name="Huang T."/>
            <person name="Chambers A.H."/>
        </authorList>
    </citation>
    <scope>NUCLEOTIDE SEQUENCE [LARGE SCALE GENOMIC DNA]</scope>
    <source>
        <tissue evidence="1">Leaf</tissue>
    </source>
</reference>
<sequence>MLTVNNMRHALKEAKNTEVVPGIGDDVPFILSSYWFELFDNPNEEDSLSEIEETRQSHPSAGQLNYNKISYVSGNRISQLNVRQKCD</sequence>
<dbReference type="Proteomes" id="UP000636800">
    <property type="component" value="Unassembled WGS sequence"/>
</dbReference>
<proteinExistence type="predicted"/>
<dbReference type="EMBL" id="JADCNL010000004">
    <property type="protein sequence ID" value="KAG0485669.1"/>
    <property type="molecule type" value="Genomic_DNA"/>
</dbReference>
<keyword evidence="2" id="KW-1185">Reference proteome</keyword>
<evidence type="ECO:0000313" key="2">
    <source>
        <dbReference type="Proteomes" id="UP000636800"/>
    </source>
</evidence>
<evidence type="ECO:0000313" key="1">
    <source>
        <dbReference type="EMBL" id="KAG0485669.1"/>
    </source>
</evidence>
<protein>
    <submittedName>
        <fullName evidence="1">Uncharacterized protein</fullName>
    </submittedName>
</protein>
<dbReference type="AlphaFoldDB" id="A0A835RB66"/>
<comment type="caution">
    <text evidence="1">The sequence shown here is derived from an EMBL/GenBank/DDBJ whole genome shotgun (WGS) entry which is preliminary data.</text>
</comment>
<name>A0A835RB66_VANPL</name>